<dbReference type="Proteomes" id="UP001500880">
    <property type="component" value="Unassembled WGS sequence"/>
</dbReference>
<sequence>MDVPEGDTKSFNEEVDKRFQSTVYLEKVWNESGSYHFQFNIQHNLKAGSGKFLSQYHITNRGGQVSLVSKGDIIQLYDRHNQIIKPTTGSRGSGPGEIFSSSFDRKVLQSVKEIGLRLRVYEYEQQ</sequence>
<gene>
    <name evidence="1" type="ORF">GCM10008986_26030</name>
</gene>
<evidence type="ECO:0000313" key="1">
    <source>
        <dbReference type="EMBL" id="GAA0497809.1"/>
    </source>
</evidence>
<protein>
    <submittedName>
        <fullName evidence="1">Uncharacterized protein</fullName>
    </submittedName>
</protein>
<organism evidence="1 2">
    <name type="scientific">Salinibacillus aidingensis</name>
    <dbReference type="NCBI Taxonomy" id="237684"/>
    <lineage>
        <taxon>Bacteria</taxon>
        <taxon>Bacillati</taxon>
        <taxon>Bacillota</taxon>
        <taxon>Bacilli</taxon>
        <taxon>Bacillales</taxon>
        <taxon>Bacillaceae</taxon>
        <taxon>Salinibacillus</taxon>
    </lineage>
</organism>
<accession>A0ABN1BHG3</accession>
<keyword evidence="2" id="KW-1185">Reference proteome</keyword>
<dbReference type="RefSeq" id="WP_343841840.1">
    <property type="nucleotide sequence ID" value="NZ_BAAADO010000005.1"/>
</dbReference>
<proteinExistence type="predicted"/>
<evidence type="ECO:0000313" key="2">
    <source>
        <dbReference type="Proteomes" id="UP001500880"/>
    </source>
</evidence>
<dbReference type="EMBL" id="BAAADO010000005">
    <property type="protein sequence ID" value="GAA0497809.1"/>
    <property type="molecule type" value="Genomic_DNA"/>
</dbReference>
<reference evidence="1 2" key="1">
    <citation type="journal article" date="2019" name="Int. J. Syst. Evol. Microbiol.">
        <title>The Global Catalogue of Microorganisms (GCM) 10K type strain sequencing project: providing services to taxonomists for standard genome sequencing and annotation.</title>
        <authorList>
            <consortium name="The Broad Institute Genomics Platform"/>
            <consortium name="The Broad Institute Genome Sequencing Center for Infectious Disease"/>
            <person name="Wu L."/>
            <person name="Ma J."/>
        </authorList>
    </citation>
    <scope>NUCLEOTIDE SEQUENCE [LARGE SCALE GENOMIC DNA]</scope>
    <source>
        <strain evidence="1 2">JCM 12389</strain>
    </source>
</reference>
<name>A0ABN1BHG3_9BACI</name>
<comment type="caution">
    <text evidence="1">The sequence shown here is derived from an EMBL/GenBank/DDBJ whole genome shotgun (WGS) entry which is preliminary data.</text>
</comment>